<evidence type="ECO:0000313" key="7">
    <source>
        <dbReference type="Proteomes" id="UP000216984"/>
    </source>
</evidence>
<dbReference type="RefSeq" id="WP_094626014.1">
    <property type="nucleotide sequence ID" value="NZ_NEFY01000025.1"/>
</dbReference>
<feature type="transmembrane region" description="Helical" evidence="4">
    <location>
        <begin position="12"/>
        <end position="33"/>
    </location>
</feature>
<evidence type="ECO:0000256" key="2">
    <source>
        <dbReference type="ARBA" id="ARBA00022803"/>
    </source>
</evidence>
<protein>
    <recommendedName>
        <fullName evidence="5">PelB C-terminal domain-containing protein</fullName>
    </recommendedName>
</protein>
<dbReference type="InterPro" id="IPR019734">
    <property type="entry name" value="TPR_rpt"/>
</dbReference>
<dbReference type="PANTHER" id="PTHR45586">
    <property type="entry name" value="TPR REPEAT-CONTAINING PROTEIN PA4667"/>
    <property type="match status" value="1"/>
</dbReference>
<feature type="repeat" description="TPR" evidence="3">
    <location>
        <begin position="591"/>
        <end position="624"/>
    </location>
</feature>
<evidence type="ECO:0000256" key="4">
    <source>
        <dbReference type="SAM" id="Phobius"/>
    </source>
</evidence>
<keyword evidence="1" id="KW-0677">Repeat</keyword>
<dbReference type="Pfam" id="PF24604">
    <property type="entry name" value="B-barrel_PelB_C"/>
    <property type="match status" value="1"/>
</dbReference>
<keyword evidence="2 3" id="KW-0802">TPR repeat</keyword>
<keyword evidence="7" id="KW-1185">Reference proteome</keyword>
<gene>
    <name evidence="6" type="ORF">B9Q17_10140</name>
</gene>
<dbReference type="AlphaFoldDB" id="A0A7Z1IL55"/>
<dbReference type="Proteomes" id="UP000216984">
    <property type="component" value="Unassembled WGS sequence"/>
</dbReference>
<dbReference type="SUPFAM" id="SSF48452">
    <property type="entry name" value="TPR-like"/>
    <property type="match status" value="2"/>
</dbReference>
<evidence type="ECO:0000259" key="5">
    <source>
        <dbReference type="Pfam" id="PF24604"/>
    </source>
</evidence>
<organism evidence="6 7">
    <name type="scientific">Marinobacter vinifirmus</name>
    <dbReference type="NCBI Taxonomy" id="355591"/>
    <lineage>
        <taxon>Bacteria</taxon>
        <taxon>Pseudomonadati</taxon>
        <taxon>Pseudomonadota</taxon>
        <taxon>Gammaproteobacteria</taxon>
        <taxon>Pseudomonadales</taxon>
        <taxon>Marinobacteraceae</taxon>
        <taxon>Marinobacter</taxon>
    </lineage>
</organism>
<dbReference type="EMBL" id="NEFY01000025">
    <property type="protein sequence ID" value="OZC34780.1"/>
    <property type="molecule type" value="Genomic_DNA"/>
</dbReference>
<accession>A0A7Z1IL55</accession>
<dbReference type="InterPro" id="IPR051012">
    <property type="entry name" value="CellSynth/LPSAsmb/PSIAsmb"/>
</dbReference>
<comment type="caution">
    <text evidence="6">The sequence shown here is derived from an EMBL/GenBank/DDBJ whole genome shotgun (WGS) entry which is preliminary data.</text>
</comment>
<dbReference type="Gene3D" id="1.25.40.10">
    <property type="entry name" value="Tetratricopeptide repeat domain"/>
    <property type="match status" value="2"/>
</dbReference>
<evidence type="ECO:0000256" key="1">
    <source>
        <dbReference type="ARBA" id="ARBA00022737"/>
    </source>
</evidence>
<evidence type="ECO:0000256" key="3">
    <source>
        <dbReference type="PROSITE-ProRule" id="PRU00339"/>
    </source>
</evidence>
<reference evidence="6 7" key="1">
    <citation type="submission" date="2017-06" db="EMBL/GenBank/DDBJ databases">
        <title>Draft genome sequence of the halophilic bacterium Marinobacter vinifirmus FB1.</title>
        <authorList>
            <person name="Stepanov V.G."/>
            <person name="Roberts D.J."/>
            <person name="Fox G.E."/>
        </authorList>
    </citation>
    <scope>NUCLEOTIDE SEQUENCE [LARGE SCALE GENOMIC DNA]</scope>
    <source>
        <strain evidence="6 7">FB1</strain>
    </source>
</reference>
<dbReference type="PANTHER" id="PTHR45586:SF1">
    <property type="entry name" value="LIPOPOLYSACCHARIDE ASSEMBLY PROTEIN B"/>
    <property type="match status" value="1"/>
</dbReference>
<dbReference type="InterPro" id="IPR011990">
    <property type="entry name" value="TPR-like_helical_dom_sf"/>
</dbReference>
<proteinExistence type="predicted"/>
<keyword evidence="4" id="KW-1133">Transmembrane helix</keyword>
<name>A0A7Z1IL55_9GAMM</name>
<dbReference type="PROSITE" id="PS50005">
    <property type="entry name" value="TPR"/>
    <property type="match status" value="1"/>
</dbReference>
<dbReference type="Pfam" id="PF13429">
    <property type="entry name" value="TPR_15"/>
    <property type="match status" value="1"/>
</dbReference>
<keyword evidence="4" id="KW-0812">Transmembrane</keyword>
<feature type="domain" description="PelB C-terminal" evidence="5">
    <location>
        <begin position="721"/>
        <end position="1021"/>
    </location>
</feature>
<evidence type="ECO:0000313" key="6">
    <source>
        <dbReference type="EMBL" id="OZC34780.1"/>
    </source>
</evidence>
<keyword evidence="4" id="KW-0472">Membrane</keyword>
<sequence length="1025" mass="113470">MSLKATNKRPSFFSVPALTLLAALITLALYVLYPRSSFFENLSSTSKPDALSIAYLEALIASDPNNASIRMSLARMYAEVGKFDTAWSVLEPVKFSEKSDLSHLEARATVLLRAFTAESEPERKAKLRHRFYDALTMLSQHAERRDIPSPLLEDFFAVAEPDITAALLPPFLSGRSLREGLRLQQVLAGAQAASGNPGAAAETLSGIVKLLPGPDKSRIQESMIEFYLGAGQPDKALDAFIDAELPGEDPVSLRRGIELARYADNTPLEAKWLERLSESSAVNLSILRRLIDMQLATGEVIKASVTAEKMLVSKETLTDKDVVKIAQVFDWSSKPEKALETWLLAYQMKPSKRAFQRTEALAASLSRWESLIELIELSMRHRQLSPPEHIKLADSYVRLGELDKATQVLGRGLVQHSDNAEIRDQLVQLYFDDLRYVEAIEVLTNASELSEVSRLMLADLYWRTRQPEQALAVLAQEEFSGAAQQSAALMRLNIAVALADYGTVRGEYRKLVGEDPSQLSDDLLERLLNLAYVFEEYDQVIRIGKILFGRSGEADFISSVASVQASLLKWPELRETLKFWRKSTGNPESDVSFLIALAAYFQSESRPDDALDTLRRALRLSPGSEDAMVALGWLKLGYPELSVEEFPAILERLAVNPKPDRLSLLIEAYSVLGNDRAVHHWRKYQAFVDSERKYRTPTLERELAGTALSSGGYRAPNTLKAMEGGYEFNDVGRMTVQSRALSAVYGWGSYSVQGAFADLGGTGDTLFDREPRNGTESEVSISKYAANWLLDIGVGHRERIGSHDLWGRVSLERPLTKRWSVGLSHELGGRALDSAESWWLAGKNQTSFSVRYAPTARVAVSASYGDISYDTYAQSSLAQGHELNVLASYQVWFGRPNWVLEAGYSSQRLSDLNELDGKTSAMFEQPIDTSNVVTEDYRRFGIGSRWQRGQASGLDSLQVGTSWFVDTRAGYVLSSDSVAFGVSAGMGIPLLGRDRLSVSGGWQSDTLDGSASASVQATYTLYFSD</sequence>
<dbReference type="InterPro" id="IPR057306">
    <property type="entry name" value="B-barrel_PelB_C"/>
</dbReference>